<gene>
    <name evidence="1" type="ORF">MES5069_830006</name>
</gene>
<proteinExistence type="predicted"/>
<keyword evidence="2" id="KW-1185">Reference proteome</keyword>
<protein>
    <submittedName>
        <fullName evidence="1">Uncharacterized protein</fullName>
    </submittedName>
</protein>
<name>A0ABM9EIY8_9HYPH</name>
<sequence length="109" mass="12116">MPVGHFFGEAHQGIDILHLVHVTAIGDAFPNLLQLVRGLSQRFVHRRLLGHACLLHLNPRDEQRSGPKTFYGKSRHSIHPFLIRAMKSAPSVAQGRAAQRLAVGGDRWA</sequence>
<organism evidence="1 2">
    <name type="scientific">Mesorhizobium escarrei</name>
    <dbReference type="NCBI Taxonomy" id="666018"/>
    <lineage>
        <taxon>Bacteria</taxon>
        <taxon>Pseudomonadati</taxon>
        <taxon>Pseudomonadota</taxon>
        <taxon>Alphaproteobacteria</taxon>
        <taxon>Hyphomicrobiales</taxon>
        <taxon>Phyllobacteriaceae</taxon>
        <taxon>Mesorhizobium</taxon>
    </lineage>
</organism>
<accession>A0ABM9EIY8</accession>
<evidence type="ECO:0000313" key="2">
    <source>
        <dbReference type="Proteomes" id="UP001153050"/>
    </source>
</evidence>
<dbReference type="Proteomes" id="UP001153050">
    <property type="component" value="Unassembled WGS sequence"/>
</dbReference>
<evidence type="ECO:0000313" key="1">
    <source>
        <dbReference type="EMBL" id="CAH2409359.1"/>
    </source>
</evidence>
<reference evidence="1 2" key="1">
    <citation type="submission" date="2022-03" db="EMBL/GenBank/DDBJ databases">
        <authorList>
            <person name="Brunel B."/>
        </authorList>
    </citation>
    <scope>NUCLEOTIDE SEQUENCE [LARGE SCALE GENOMIC DNA]</scope>
    <source>
        <strain evidence="1">STM5069sample</strain>
    </source>
</reference>
<comment type="caution">
    <text evidence="1">The sequence shown here is derived from an EMBL/GenBank/DDBJ whole genome shotgun (WGS) entry which is preliminary data.</text>
</comment>
<dbReference type="EMBL" id="CAKXZT010000183">
    <property type="protein sequence ID" value="CAH2409359.1"/>
    <property type="molecule type" value="Genomic_DNA"/>
</dbReference>